<accession>A0AAD6Y3E8</accession>
<organism evidence="1 2">
    <name type="scientific">Mycena pura</name>
    <dbReference type="NCBI Taxonomy" id="153505"/>
    <lineage>
        <taxon>Eukaryota</taxon>
        <taxon>Fungi</taxon>
        <taxon>Dikarya</taxon>
        <taxon>Basidiomycota</taxon>
        <taxon>Agaricomycotina</taxon>
        <taxon>Agaricomycetes</taxon>
        <taxon>Agaricomycetidae</taxon>
        <taxon>Agaricales</taxon>
        <taxon>Marasmiineae</taxon>
        <taxon>Mycenaceae</taxon>
        <taxon>Mycena</taxon>
    </lineage>
</organism>
<dbReference type="EMBL" id="JARJCW010000162">
    <property type="protein sequence ID" value="KAJ7189925.1"/>
    <property type="molecule type" value="Genomic_DNA"/>
</dbReference>
<reference evidence="1" key="1">
    <citation type="submission" date="2023-03" db="EMBL/GenBank/DDBJ databases">
        <title>Massive genome expansion in bonnet fungi (Mycena s.s.) driven by repeated elements and novel gene families across ecological guilds.</title>
        <authorList>
            <consortium name="Lawrence Berkeley National Laboratory"/>
            <person name="Harder C.B."/>
            <person name="Miyauchi S."/>
            <person name="Viragh M."/>
            <person name="Kuo A."/>
            <person name="Thoen E."/>
            <person name="Andreopoulos B."/>
            <person name="Lu D."/>
            <person name="Skrede I."/>
            <person name="Drula E."/>
            <person name="Henrissat B."/>
            <person name="Morin E."/>
            <person name="Kohler A."/>
            <person name="Barry K."/>
            <person name="LaButti K."/>
            <person name="Morin E."/>
            <person name="Salamov A."/>
            <person name="Lipzen A."/>
            <person name="Mereny Z."/>
            <person name="Hegedus B."/>
            <person name="Baldrian P."/>
            <person name="Stursova M."/>
            <person name="Weitz H."/>
            <person name="Taylor A."/>
            <person name="Grigoriev I.V."/>
            <person name="Nagy L.G."/>
            <person name="Martin F."/>
            <person name="Kauserud H."/>
        </authorList>
    </citation>
    <scope>NUCLEOTIDE SEQUENCE</scope>
    <source>
        <strain evidence="1">9144</strain>
    </source>
</reference>
<evidence type="ECO:0000313" key="2">
    <source>
        <dbReference type="Proteomes" id="UP001219525"/>
    </source>
</evidence>
<gene>
    <name evidence="1" type="ORF">GGX14DRAFT_408445</name>
</gene>
<sequence>MQAEHLGLELSQDSPVKIFAVEIIMAGVEPIDRPTDRPTDRPGLIIPITCRPPRTASRHHSFQLSASYSAHLATTWVHFGGSHRDQCIAQTRRLAGLTSGQHSAAGFNYILPVFIEWVTAALYRESCDHNTEQDATHINA</sequence>
<dbReference type="Proteomes" id="UP001219525">
    <property type="component" value="Unassembled WGS sequence"/>
</dbReference>
<dbReference type="AlphaFoldDB" id="A0AAD6Y3E8"/>
<keyword evidence="2" id="KW-1185">Reference proteome</keyword>
<proteinExistence type="predicted"/>
<name>A0AAD6Y3E8_9AGAR</name>
<protein>
    <submittedName>
        <fullName evidence="1">Uncharacterized protein</fullName>
    </submittedName>
</protein>
<comment type="caution">
    <text evidence="1">The sequence shown here is derived from an EMBL/GenBank/DDBJ whole genome shotgun (WGS) entry which is preliminary data.</text>
</comment>
<evidence type="ECO:0000313" key="1">
    <source>
        <dbReference type="EMBL" id="KAJ7189925.1"/>
    </source>
</evidence>